<dbReference type="SUPFAM" id="SSF56176">
    <property type="entry name" value="FAD-binding/transporter-associated domain-like"/>
    <property type="match status" value="1"/>
</dbReference>
<reference evidence="23" key="1">
    <citation type="submission" date="2013-11" db="EMBL/GenBank/DDBJ databases">
        <title>Symbiont-containing voluminous jelly as an extraordinary maternal gift for overwintering insect nymphs.</title>
        <authorList>
            <person name="Kaiwa N."/>
            <person name="Hosokawa T."/>
            <person name="Nikoh N."/>
            <person name="Meng X.Y."/>
            <person name="Tanahashi M."/>
            <person name="Moriyama M."/>
            <person name="Maeda T."/>
            <person name="Yamaguchi K."/>
            <person name="Shigenobu S."/>
            <person name="Ito M."/>
            <person name="Fukatsu T."/>
        </authorList>
    </citation>
    <scope>NUCLEOTIDE SEQUENCE [LARGE SCALE GENOMIC DNA]</scope>
    <source>
        <strain evidence="23">UwTKB</strain>
    </source>
</reference>
<feature type="active site" evidence="20">
    <location>
        <position position="194"/>
    </location>
</feature>
<dbReference type="KEGG" id="sbw:TGUWTKB_3830"/>
<keyword evidence="9 20" id="KW-0132">Cell division</keyword>
<dbReference type="InterPro" id="IPR036318">
    <property type="entry name" value="FAD-bd_PCMH-like_sf"/>
</dbReference>
<dbReference type="HAMAP" id="MF_00037">
    <property type="entry name" value="MurB"/>
    <property type="match status" value="1"/>
</dbReference>
<evidence type="ECO:0000313" key="23">
    <source>
        <dbReference type="Proteomes" id="UP000031627"/>
    </source>
</evidence>
<keyword evidence="11 20" id="KW-0274">FAD</keyword>
<evidence type="ECO:0000256" key="1">
    <source>
        <dbReference type="ARBA" id="ARBA00001974"/>
    </source>
</evidence>
<keyword evidence="16 20" id="KW-0131">Cell cycle</keyword>
<keyword evidence="23" id="KW-1185">Reference proteome</keyword>
<dbReference type="NCBIfam" id="NF000755">
    <property type="entry name" value="PRK00046.1"/>
    <property type="match status" value="1"/>
</dbReference>
<evidence type="ECO:0000256" key="17">
    <source>
        <dbReference type="ARBA" id="ARBA00023316"/>
    </source>
</evidence>
<dbReference type="NCBIfam" id="TIGR00179">
    <property type="entry name" value="murB"/>
    <property type="match status" value="1"/>
</dbReference>
<keyword evidence="12 20" id="KW-0521">NADP</keyword>
<feature type="domain" description="FAD-binding PCMH-type" evidence="21">
    <location>
        <begin position="48"/>
        <end position="218"/>
    </location>
</feature>
<evidence type="ECO:0000256" key="8">
    <source>
        <dbReference type="ARBA" id="ARBA00022490"/>
    </source>
</evidence>
<keyword evidence="15 20" id="KW-0560">Oxidoreductase</keyword>
<evidence type="ECO:0000256" key="9">
    <source>
        <dbReference type="ARBA" id="ARBA00022618"/>
    </source>
</evidence>
<dbReference type="Pfam" id="PF01565">
    <property type="entry name" value="FAD_binding_4"/>
    <property type="match status" value="1"/>
</dbReference>
<dbReference type="Gene3D" id="3.90.78.10">
    <property type="entry name" value="UDP-N-acetylenolpyruvoylglucosamine reductase, C-terminal domain"/>
    <property type="match status" value="1"/>
</dbReference>
<evidence type="ECO:0000256" key="19">
    <source>
        <dbReference type="ARBA" id="ARBA00048914"/>
    </source>
</evidence>
<dbReference type="GO" id="GO:0051301">
    <property type="term" value="P:cell division"/>
    <property type="evidence" value="ECO:0007669"/>
    <property type="project" value="UniProtKB-KW"/>
</dbReference>
<evidence type="ECO:0000256" key="6">
    <source>
        <dbReference type="ARBA" id="ARBA00012518"/>
    </source>
</evidence>
<dbReference type="UniPathway" id="UPA00219"/>
<dbReference type="Proteomes" id="UP000031627">
    <property type="component" value="Chromosome"/>
</dbReference>
<dbReference type="InterPro" id="IPR036635">
    <property type="entry name" value="MurB_C_sf"/>
</dbReference>
<protein>
    <recommendedName>
        <fullName evidence="7 20">UDP-N-acetylenolpyruvoylglucosamine reductase</fullName>
        <ecNumber evidence="6 20">1.3.1.98</ecNumber>
    </recommendedName>
    <alternativeName>
        <fullName evidence="18 20">UDP-N-acetylmuramate dehydrogenase</fullName>
    </alternativeName>
</protein>
<name>A0A090BWH4_9ENTR</name>
<feature type="active site" description="Proton donor" evidence="20">
    <location>
        <position position="263"/>
    </location>
</feature>
<dbReference type="InterPro" id="IPR016169">
    <property type="entry name" value="FAD-bd_PCMH_sub2"/>
</dbReference>
<evidence type="ECO:0000256" key="18">
    <source>
        <dbReference type="ARBA" id="ARBA00031026"/>
    </source>
</evidence>
<comment type="cofactor">
    <cofactor evidence="1 20">
        <name>FAD</name>
        <dbReference type="ChEBI" id="CHEBI:57692"/>
    </cofactor>
</comment>
<proteinExistence type="inferred from homology"/>
<comment type="pathway">
    <text evidence="4 20">Cell wall biogenesis; peptidoglycan biosynthesis.</text>
</comment>
<dbReference type="GO" id="GO:0071949">
    <property type="term" value="F:FAD binding"/>
    <property type="evidence" value="ECO:0007669"/>
    <property type="project" value="InterPro"/>
</dbReference>
<evidence type="ECO:0000256" key="2">
    <source>
        <dbReference type="ARBA" id="ARBA00003921"/>
    </source>
</evidence>
<comment type="catalytic activity">
    <reaction evidence="19 20">
        <text>UDP-N-acetyl-alpha-D-muramate + NADP(+) = UDP-N-acetyl-3-O-(1-carboxyvinyl)-alpha-D-glucosamine + NADPH + H(+)</text>
        <dbReference type="Rhea" id="RHEA:12248"/>
        <dbReference type="ChEBI" id="CHEBI:15378"/>
        <dbReference type="ChEBI" id="CHEBI:57783"/>
        <dbReference type="ChEBI" id="CHEBI:58349"/>
        <dbReference type="ChEBI" id="CHEBI:68483"/>
        <dbReference type="ChEBI" id="CHEBI:70757"/>
        <dbReference type="EC" id="1.3.1.98"/>
    </reaction>
</comment>
<dbReference type="STRING" id="1410383.TGUWTKB_3830"/>
<dbReference type="GO" id="GO:0071555">
    <property type="term" value="P:cell wall organization"/>
    <property type="evidence" value="ECO:0007669"/>
    <property type="project" value="UniProtKB-KW"/>
</dbReference>
<comment type="subcellular location">
    <subcellularLocation>
        <location evidence="3 20">Cytoplasm</location>
    </subcellularLocation>
</comment>
<keyword evidence="8 20" id="KW-0963">Cytoplasm</keyword>
<dbReference type="InterPro" id="IPR016166">
    <property type="entry name" value="FAD-bd_PCMH"/>
</dbReference>
<dbReference type="InterPro" id="IPR006094">
    <property type="entry name" value="Oxid_FAD_bind_N"/>
</dbReference>
<dbReference type="InterPro" id="IPR003170">
    <property type="entry name" value="MurB"/>
</dbReference>
<dbReference type="InterPro" id="IPR011601">
    <property type="entry name" value="MurB_C"/>
</dbReference>
<evidence type="ECO:0000256" key="5">
    <source>
        <dbReference type="ARBA" id="ARBA00010485"/>
    </source>
</evidence>
<keyword evidence="10 20" id="KW-0285">Flavoprotein</keyword>
<feature type="active site" evidence="20">
    <location>
        <position position="360"/>
    </location>
</feature>
<dbReference type="HOGENOM" id="CLU_035304_0_0_6"/>
<reference evidence="22 23" key="2">
    <citation type="journal article" date="2014" name="Curr. Biol.">
        <title>Symbiont-Supplemented Maternal Investment Underpinning Host's Ecological Adaptation.</title>
        <authorList>
            <person name="Kaiwa N."/>
            <person name="Hosokawa T."/>
            <person name="Nikoh N."/>
            <person name="Tanahashi M."/>
            <person name="Moriyama M."/>
            <person name="Meng X.Y."/>
            <person name="Maeda T."/>
            <person name="Yamaguchi K."/>
            <person name="Shigenobu S."/>
            <person name="Ito M."/>
            <person name="Fukatsu T."/>
        </authorList>
    </citation>
    <scope>NUCLEOTIDE SEQUENCE [LARGE SCALE GENOMIC DNA]</scope>
    <source>
        <strain evidence="22 23">UwTKB</strain>
    </source>
</reference>
<dbReference type="SUPFAM" id="SSF56194">
    <property type="entry name" value="Uridine diphospho-N-Acetylenolpyruvylglucosamine reductase, MurB, C-terminal domain"/>
    <property type="match status" value="1"/>
</dbReference>
<comment type="similarity">
    <text evidence="5 20">Belongs to the MurB family.</text>
</comment>
<dbReference type="Pfam" id="PF02873">
    <property type="entry name" value="MurB_C"/>
    <property type="match status" value="1"/>
</dbReference>
<organism evidence="22 23">
    <name type="scientific">Candidatus Tachikawaea gelatinosa</name>
    <dbReference type="NCBI Taxonomy" id="1410383"/>
    <lineage>
        <taxon>Bacteria</taxon>
        <taxon>Pseudomonadati</taxon>
        <taxon>Pseudomonadota</taxon>
        <taxon>Gammaproteobacteria</taxon>
        <taxon>Enterobacterales</taxon>
        <taxon>Enterobacteriaceae</taxon>
        <taxon>Candidatus Tachikawaea</taxon>
    </lineage>
</organism>
<keyword evidence="17 20" id="KW-0961">Cell wall biogenesis/degradation</keyword>
<evidence type="ECO:0000256" key="7">
    <source>
        <dbReference type="ARBA" id="ARBA00015188"/>
    </source>
</evidence>
<keyword evidence="14 20" id="KW-0573">Peptidoglycan synthesis</keyword>
<dbReference type="Gene3D" id="3.30.43.10">
    <property type="entry name" value="Uridine Diphospho-n-acetylenolpyruvylglucosamine Reductase, domain 2"/>
    <property type="match status" value="1"/>
</dbReference>
<evidence type="ECO:0000256" key="13">
    <source>
        <dbReference type="ARBA" id="ARBA00022960"/>
    </source>
</evidence>
<dbReference type="GO" id="GO:0005829">
    <property type="term" value="C:cytosol"/>
    <property type="evidence" value="ECO:0007669"/>
    <property type="project" value="TreeGrafter"/>
</dbReference>
<sequence>MFIEKNYIFIFKKNFLEINFYIKNSFLFYKYFTKMSYQSLKYFNTFKLKVYAKSIVFAKSCKKLQKYWDYSQENNLPFLVLGQGSNVFFLENFLGLIVINKIWMLNIKEEYKYWRLHVGAGINWHNLVKFTIYKKIPGLENLAMIPGVIGAAPIQNIGAYGVDFNSICEYVDILNFNNHKKTRLYREECKFGYRNSIFKNEYHKNYAIISVGIKLYKNWQPKLNHYALTHMNKYVQPIKIFNTICSIRKKKLPDLSTYGNAGSFFKNPLIKNDNNFKNLLKKYPKISYVFYKNKQIKISGAWLIDQCNLSSYMIGGAKIYHKQPLILINKKNASPKNILDLSRYVYKTVGNKFNIWLEPEVHFIDRKGEFNAIDAFI</sequence>
<dbReference type="Gene3D" id="3.30.465.10">
    <property type="match status" value="1"/>
</dbReference>
<evidence type="ECO:0000256" key="16">
    <source>
        <dbReference type="ARBA" id="ARBA00023306"/>
    </source>
</evidence>
<dbReference type="PANTHER" id="PTHR21071">
    <property type="entry name" value="UDP-N-ACETYLENOLPYRUVOYLGLUCOSAMINE REDUCTASE"/>
    <property type="match status" value="1"/>
</dbReference>
<dbReference type="EMBL" id="AP014521">
    <property type="protein sequence ID" value="BAP58611.1"/>
    <property type="molecule type" value="Genomic_DNA"/>
</dbReference>
<evidence type="ECO:0000256" key="15">
    <source>
        <dbReference type="ARBA" id="ARBA00023002"/>
    </source>
</evidence>
<dbReference type="GO" id="GO:0008360">
    <property type="term" value="P:regulation of cell shape"/>
    <property type="evidence" value="ECO:0007669"/>
    <property type="project" value="UniProtKB-KW"/>
</dbReference>
<dbReference type="AlphaFoldDB" id="A0A090BWH4"/>
<dbReference type="EC" id="1.3.1.98" evidence="6 20"/>
<accession>A0A090BWH4</accession>
<gene>
    <name evidence="20 22" type="primary">murB</name>
    <name evidence="22" type="ORF">TGUWTKB_3830</name>
</gene>
<evidence type="ECO:0000256" key="10">
    <source>
        <dbReference type="ARBA" id="ARBA00022630"/>
    </source>
</evidence>
<keyword evidence="13 20" id="KW-0133">Cell shape</keyword>
<evidence type="ECO:0000313" key="22">
    <source>
        <dbReference type="EMBL" id="BAP58611.1"/>
    </source>
</evidence>
<evidence type="ECO:0000256" key="3">
    <source>
        <dbReference type="ARBA" id="ARBA00004496"/>
    </source>
</evidence>
<dbReference type="GO" id="GO:0009252">
    <property type="term" value="P:peptidoglycan biosynthetic process"/>
    <property type="evidence" value="ECO:0007669"/>
    <property type="project" value="UniProtKB-UniRule"/>
</dbReference>
<evidence type="ECO:0000259" key="21">
    <source>
        <dbReference type="PROSITE" id="PS51387"/>
    </source>
</evidence>
<evidence type="ECO:0000256" key="20">
    <source>
        <dbReference type="HAMAP-Rule" id="MF_00037"/>
    </source>
</evidence>
<dbReference type="GO" id="GO:0008762">
    <property type="term" value="F:UDP-N-acetylmuramate dehydrogenase activity"/>
    <property type="evidence" value="ECO:0007669"/>
    <property type="project" value="UniProtKB-UniRule"/>
</dbReference>
<evidence type="ECO:0000256" key="4">
    <source>
        <dbReference type="ARBA" id="ARBA00004752"/>
    </source>
</evidence>
<dbReference type="InterPro" id="IPR016167">
    <property type="entry name" value="FAD-bd_PCMH_sub1"/>
</dbReference>
<dbReference type="PROSITE" id="PS51387">
    <property type="entry name" value="FAD_PCMH"/>
    <property type="match status" value="1"/>
</dbReference>
<dbReference type="PANTHER" id="PTHR21071:SF4">
    <property type="entry name" value="UDP-N-ACETYLENOLPYRUVOYLGLUCOSAMINE REDUCTASE"/>
    <property type="match status" value="1"/>
</dbReference>
<evidence type="ECO:0000256" key="12">
    <source>
        <dbReference type="ARBA" id="ARBA00022857"/>
    </source>
</evidence>
<comment type="function">
    <text evidence="2 20">Cell wall formation.</text>
</comment>
<evidence type="ECO:0000256" key="14">
    <source>
        <dbReference type="ARBA" id="ARBA00022984"/>
    </source>
</evidence>
<evidence type="ECO:0000256" key="11">
    <source>
        <dbReference type="ARBA" id="ARBA00022827"/>
    </source>
</evidence>